<gene>
    <name evidence="1" type="ORF">GMARGA_LOCUS30576</name>
</gene>
<evidence type="ECO:0000313" key="1">
    <source>
        <dbReference type="EMBL" id="CAG8831158.1"/>
    </source>
</evidence>
<name>A0ABN7WGK1_GIGMA</name>
<sequence>MYKVHPNQTERYYLHLLLTKIKEATSFDNLKTVNSSLCKSFKQTAYLRGFVENDNKYQLYKNLLWKENYNSIAKDFTQKGYT</sequence>
<proteinExistence type="predicted"/>
<keyword evidence="2" id="KW-1185">Reference proteome</keyword>
<dbReference type="EMBL" id="CAJVQB010043428">
    <property type="protein sequence ID" value="CAG8831158.1"/>
    <property type="molecule type" value="Genomic_DNA"/>
</dbReference>
<accession>A0ABN7WGK1</accession>
<evidence type="ECO:0000313" key="2">
    <source>
        <dbReference type="Proteomes" id="UP000789901"/>
    </source>
</evidence>
<feature type="non-terminal residue" evidence="1">
    <location>
        <position position="82"/>
    </location>
</feature>
<organism evidence="1 2">
    <name type="scientific">Gigaspora margarita</name>
    <dbReference type="NCBI Taxonomy" id="4874"/>
    <lineage>
        <taxon>Eukaryota</taxon>
        <taxon>Fungi</taxon>
        <taxon>Fungi incertae sedis</taxon>
        <taxon>Mucoromycota</taxon>
        <taxon>Glomeromycotina</taxon>
        <taxon>Glomeromycetes</taxon>
        <taxon>Diversisporales</taxon>
        <taxon>Gigasporaceae</taxon>
        <taxon>Gigaspora</taxon>
    </lineage>
</organism>
<protein>
    <submittedName>
        <fullName evidence="1">8963_t:CDS:1</fullName>
    </submittedName>
</protein>
<dbReference type="Proteomes" id="UP000789901">
    <property type="component" value="Unassembled WGS sequence"/>
</dbReference>
<comment type="caution">
    <text evidence="1">The sequence shown here is derived from an EMBL/GenBank/DDBJ whole genome shotgun (WGS) entry which is preliminary data.</text>
</comment>
<reference evidence="1 2" key="1">
    <citation type="submission" date="2021-06" db="EMBL/GenBank/DDBJ databases">
        <authorList>
            <person name="Kallberg Y."/>
            <person name="Tangrot J."/>
            <person name="Rosling A."/>
        </authorList>
    </citation>
    <scope>NUCLEOTIDE SEQUENCE [LARGE SCALE GENOMIC DNA]</scope>
    <source>
        <strain evidence="1 2">120-4 pot B 10/14</strain>
    </source>
</reference>